<reference evidence="3" key="2">
    <citation type="submission" date="2015-01" db="EMBL/GenBank/DDBJ databases">
        <title>Evolutionary Origins and Diversification of the Mycorrhizal Mutualists.</title>
        <authorList>
            <consortium name="DOE Joint Genome Institute"/>
            <consortium name="Mycorrhizal Genomics Consortium"/>
            <person name="Kohler A."/>
            <person name="Kuo A."/>
            <person name="Nagy L.G."/>
            <person name="Floudas D."/>
            <person name="Copeland A."/>
            <person name="Barry K.W."/>
            <person name="Cichocki N."/>
            <person name="Veneault-Fourrey C."/>
            <person name="LaButti K."/>
            <person name="Lindquist E.A."/>
            <person name="Lipzen A."/>
            <person name="Lundell T."/>
            <person name="Morin E."/>
            <person name="Murat C."/>
            <person name="Riley R."/>
            <person name="Ohm R."/>
            <person name="Sun H."/>
            <person name="Tunlid A."/>
            <person name="Henrissat B."/>
            <person name="Grigoriev I.V."/>
            <person name="Hibbett D.S."/>
            <person name="Martin F."/>
        </authorList>
    </citation>
    <scope>NUCLEOTIDE SEQUENCE [LARGE SCALE GENOMIC DNA]</scope>
    <source>
        <strain evidence="3">Marx 270</strain>
    </source>
</reference>
<dbReference type="STRING" id="870435.A0A0C3PBS8"/>
<name>A0A0C3PBS8_PISTI</name>
<feature type="region of interest" description="Disordered" evidence="1">
    <location>
        <begin position="100"/>
        <end position="238"/>
    </location>
</feature>
<dbReference type="AlphaFoldDB" id="A0A0C3PBS8"/>
<evidence type="ECO:0000313" key="3">
    <source>
        <dbReference type="Proteomes" id="UP000054217"/>
    </source>
</evidence>
<dbReference type="InParanoid" id="A0A0C3PBS8"/>
<evidence type="ECO:0000313" key="2">
    <source>
        <dbReference type="EMBL" id="KIO05426.1"/>
    </source>
</evidence>
<feature type="compositionally biased region" description="Basic and acidic residues" evidence="1">
    <location>
        <begin position="160"/>
        <end position="201"/>
    </location>
</feature>
<feature type="compositionally biased region" description="Basic and acidic residues" evidence="1">
    <location>
        <begin position="209"/>
        <end position="238"/>
    </location>
</feature>
<gene>
    <name evidence="2" type="ORF">M404DRAFT_25553</name>
</gene>
<evidence type="ECO:0000256" key="1">
    <source>
        <dbReference type="SAM" id="MobiDB-lite"/>
    </source>
</evidence>
<reference evidence="2 3" key="1">
    <citation type="submission" date="2014-04" db="EMBL/GenBank/DDBJ databases">
        <authorList>
            <consortium name="DOE Joint Genome Institute"/>
            <person name="Kuo A."/>
            <person name="Kohler A."/>
            <person name="Costa M.D."/>
            <person name="Nagy L.G."/>
            <person name="Floudas D."/>
            <person name="Copeland A."/>
            <person name="Barry K.W."/>
            <person name="Cichocki N."/>
            <person name="Veneault-Fourrey C."/>
            <person name="LaButti K."/>
            <person name="Lindquist E.A."/>
            <person name="Lipzen A."/>
            <person name="Lundell T."/>
            <person name="Morin E."/>
            <person name="Murat C."/>
            <person name="Sun H."/>
            <person name="Tunlid A."/>
            <person name="Henrissat B."/>
            <person name="Grigoriev I.V."/>
            <person name="Hibbett D.S."/>
            <person name="Martin F."/>
            <person name="Nordberg H.P."/>
            <person name="Cantor M.N."/>
            <person name="Hua S.X."/>
        </authorList>
    </citation>
    <scope>NUCLEOTIDE SEQUENCE [LARGE SCALE GENOMIC DNA]</scope>
    <source>
        <strain evidence="2 3">Marx 270</strain>
    </source>
</reference>
<dbReference type="OrthoDB" id="4762016at2759"/>
<protein>
    <submittedName>
        <fullName evidence="2">Uncharacterized protein</fullName>
    </submittedName>
</protein>
<keyword evidence="3" id="KW-1185">Reference proteome</keyword>
<feature type="compositionally biased region" description="Low complexity" evidence="1">
    <location>
        <begin position="140"/>
        <end position="151"/>
    </location>
</feature>
<dbReference type="Proteomes" id="UP000054217">
    <property type="component" value="Unassembled WGS sequence"/>
</dbReference>
<organism evidence="2 3">
    <name type="scientific">Pisolithus tinctorius Marx 270</name>
    <dbReference type="NCBI Taxonomy" id="870435"/>
    <lineage>
        <taxon>Eukaryota</taxon>
        <taxon>Fungi</taxon>
        <taxon>Dikarya</taxon>
        <taxon>Basidiomycota</taxon>
        <taxon>Agaricomycotina</taxon>
        <taxon>Agaricomycetes</taxon>
        <taxon>Agaricomycetidae</taxon>
        <taxon>Boletales</taxon>
        <taxon>Sclerodermatineae</taxon>
        <taxon>Pisolithaceae</taxon>
        <taxon>Pisolithus</taxon>
    </lineage>
</organism>
<sequence>MAPEPPKIRGLFTALGRPAILSFPIKDWYEIVRECTSTSDCFVFEVGWYKNLGGKEEHEFLRFDILSPDEKHVAIVVAERGRGKHNLGDHATDAAQFTETAAAPASSGTILTPPGAITPPLTPPEIAVAAPTSPDVARDSSPSSAEESSSPLHKANKTSGKQEEERQQEREQCQAVEEAAKRAEENVKAADETAKREREQCEVAGENAKVAREAAKREREQREVAEENAKAADKTAKWEREQCKVAEENAKQERKQREAAEAANAKLLQELEAFRRAATILHPPK</sequence>
<feature type="compositionally biased region" description="Low complexity" evidence="1">
    <location>
        <begin position="100"/>
        <end position="115"/>
    </location>
</feature>
<accession>A0A0C3PBS8</accession>
<dbReference type="EMBL" id="KN831967">
    <property type="protein sequence ID" value="KIO05426.1"/>
    <property type="molecule type" value="Genomic_DNA"/>
</dbReference>
<dbReference type="HOGENOM" id="CLU_085137_0_0_1"/>
<proteinExistence type="predicted"/>